<dbReference type="GO" id="GO:0000166">
    <property type="term" value="F:nucleotide binding"/>
    <property type="evidence" value="ECO:0007669"/>
    <property type="project" value="UniProtKB-KW"/>
</dbReference>
<keyword evidence="2" id="KW-0051">Antiviral defense</keyword>
<dbReference type="OrthoDB" id="9758700at2"/>
<evidence type="ECO:0000313" key="4">
    <source>
        <dbReference type="EMBL" id="QDT15046.1"/>
    </source>
</evidence>
<dbReference type="PROSITE" id="PS50887">
    <property type="entry name" value="GGDEF"/>
    <property type="match status" value="1"/>
</dbReference>
<evidence type="ECO:0000256" key="1">
    <source>
        <dbReference type="ARBA" id="ARBA00022741"/>
    </source>
</evidence>
<dbReference type="GO" id="GO:0051607">
    <property type="term" value="P:defense response to virus"/>
    <property type="evidence" value="ECO:0007669"/>
    <property type="project" value="UniProtKB-KW"/>
</dbReference>
<dbReference type="KEGG" id="acaf:CA12_11260"/>
<dbReference type="Gene3D" id="3.30.70.2220">
    <property type="entry name" value="CRISPR-Cas system, Cmr2 subunit, D1 domain, cysteine cluster"/>
    <property type="match status" value="1"/>
</dbReference>
<evidence type="ECO:0000313" key="5">
    <source>
        <dbReference type="Proteomes" id="UP000318741"/>
    </source>
</evidence>
<dbReference type="AlphaFoldDB" id="A0A517P6P1"/>
<organism evidence="4 5">
    <name type="scientific">Alienimonas californiensis</name>
    <dbReference type="NCBI Taxonomy" id="2527989"/>
    <lineage>
        <taxon>Bacteria</taxon>
        <taxon>Pseudomonadati</taxon>
        <taxon>Planctomycetota</taxon>
        <taxon>Planctomycetia</taxon>
        <taxon>Planctomycetales</taxon>
        <taxon>Planctomycetaceae</taxon>
        <taxon>Alienimonas</taxon>
    </lineage>
</organism>
<keyword evidence="5" id="KW-1185">Reference proteome</keyword>
<dbReference type="Pfam" id="PF22335">
    <property type="entry name" value="Cas10-Cmr2_palm2"/>
    <property type="match status" value="1"/>
</dbReference>
<dbReference type="InterPro" id="IPR024615">
    <property type="entry name" value="CRISPR-assoc_Cmr2_N"/>
</dbReference>
<dbReference type="RefSeq" id="WP_145357884.1">
    <property type="nucleotide sequence ID" value="NZ_CP036265.1"/>
</dbReference>
<sequence>MRNPPRRKAGVSPRTEVDPLPVLAQFAVSPVQRFIREARKSQDIWSGSLVLSHLTLALCDAARERGGEILFPAGAFEDSAPKHPHRPRVTNEVTARFDDNAPTTVVAFCEDVAGAGRAWWLDAGEKVRNGLLSAGLFREGELEKWSEQLKSRFTIGWSWAAVGEGGDAAALHALHRYAAAAKAARRPAVYRGDDRPKCTLCGEFEQMGEPGKTVKEATAFWTATVWGEIGTGEASRVIRARLDPNGRERLCAVCLTKRFAPVWAIAPKFKKAAEDRDDAAEARRWDHTKEESYLRFPSTHSVALAAAKRRVAEAAAKGTDEAEKLRQALDRFVAAVDARRAITGEPLGRHVSPWHADVPGADADGPARRFLRLDGGWLFPDRWDGAGDDDPGGLLKTLDGLRHAAKAAGAPLGDCPPVALIRADADKMGERLEREAREGGVERARELSRVLAENVLAEDGLIRALETDHLGAVLFAGGDELIAMVPVEQALPAAAAIAEAYEKRAAEAGSQERRGFPDVTGSVGVTTVSVSHPLRMAIEGVGDLLERAKNHRRPAVGAERGDAEGLRDRRALGLAVIPGSGNVREGRVGLSVAAAGGEPRRVIGDLLAPLALAMTESGVALELRPKGDGPTRPVTARVSPKLFREWVALLAPVAPRGRAKFDKIAPHFLPAESSAVGGRDGGYALAEFARLAERHLASIDPPPSPKDRADMSRAVARTLADELRPLLPADPAVATGADWDNLTGLLACVVTLGTRTLRGADDR</sequence>
<reference evidence="4 5" key="1">
    <citation type="submission" date="2019-02" db="EMBL/GenBank/DDBJ databases">
        <title>Deep-cultivation of Planctomycetes and their phenomic and genomic characterization uncovers novel biology.</title>
        <authorList>
            <person name="Wiegand S."/>
            <person name="Jogler M."/>
            <person name="Boedeker C."/>
            <person name="Pinto D."/>
            <person name="Vollmers J."/>
            <person name="Rivas-Marin E."/>
            <person name="Kohn T."/>
            <person name="Peeters S.H."/>
            <person name="Heuer A."/>
            <person name="Rast P."/>
            <person name="Oberbeckmann S."/>
            <person name="Bunk B."/>
            <person name="Jeske O."/>
            <person name="Meyerdierks A."/>
            <person name="Storesund J.E."/>
            <person name="Kallscheuer N."/>
            <person name="Luecker S."/>
            <person name="Lage O.M."/>
            <person name="Pohl T."/>
            <person name="Merkel B.J."/>
            <person name="Hornburger P."/>
            <person name="Mueller R.-W."/>
            <person name="Bruemmer F."/>
            <person name="Labrenz M."/>
            <person name="Spormann A.M."/>
            <person name="Op den Camp H."/>
            <person name="Overmann J."/>
            <person name="Amann R."/>
            <person name="Jetten M.S.M."/>
            <person name="Mascher T."/>
            <person name="Medema M.H."/>
            <person name="Devos D.P."/>
            <person name="Kaster A.-K."/>
            <person name="Ovreas L."/>
            <person name="Rohde M."/>
            <person name="Galperin M.Y."/>
            <person name="Jogler C."/>
        </authorList>
    </citation>
    <scope>NUCLEOTIDE SEQUENCE [LARGE SCALE GENOMIC DNA]</scope>
    <source>
        <strain evidence="4 5">CA12</strain>
    </source>
</reference>
<proteinExistence type="predicted"/>
<evidence type="ECO:0000259" key="3">
    <source>
        <dbReference type="PROSITE" id="PS50887"/>
    </source>
</evidence>
<dbReference type="InterPro" id="IPR000160">
    <property type="entry name" value="GGDEF_dom"/>
</dbReference>
<dbReference type="Gene3D" id="3.30.70.270">
    <property type="match status" value="1"/>
</dbReference>
<dbReference type="Proteomes" id="UP000318741">
    <property type="component" value="Chromosome"/>
</dbReference>
<gene>
    <name evidence="4" type="ORF">CA12_11260</name>
</gene>
<evidence type="ECO:0000256" key="2">
    <source>
        <dbReference type="ARBA" id="ARBA00023118"/>
    </source>
</evidence>
<dbReference type="InterPro" id="IPR043128">
    <property type="entry name" value="Rev_trsase/Diguanyl_cyclase"/>
</dbReference>
<protein>
    <submittedName>
        <fullName evidence="4">CRISPR-associated protein</fullName>
    </submittedName>
</protein>
<dbReference type="InterPro" id="IPR054767">
    <property type="entry name" value="Cas10-Cmr2_palm2"/>
</dbReference>
<dbReference type="Pfam" id="PF12469">
    <property type="entry name" value="Cmr2_N"/>
    <property type="match status" value="1"/>
</dbReference>
<accession>A0A517P6P1</accession>
<feature type="domain" description="GGDEF" evidence="3">
    <location>
        <begin position="416"/>
        <end position="561"/>
    </location>
</feature>
<dbReference type="InterPro" id="IPR038242">
    <property type="entry name" value="Cmr2_N"/>
</dbReference>
<dbReference type="EMBL" id="CP036265">
    <property type="protein sequence ID" value="QDT15046.1"/>
    <property type="molecule type" value="Genomic_DNA"/>
</dbReference>
<keyword evidence="1" id="KW-0547">Nucleotide-binding</keyword>
<name>A0A517P6P1_9PLAN</name>